<dbReference type="Pfam" id="PF23892">
    <property type="entry name" value="Ig_CycH"/>
    <property type="match status" value="1"/>
</dbReference>
<gene>
    <name evidence="9" type="primary">ccmI</name>
    <name evidence="9" type="ORF">O0V09_02875</name>
</gene>
<reference evidence="9 10" key="1">
    <citation type="submission" date="2022-12" db="EMBL/GenBank/DDBJ databases">
        <title>Dasania phycosphaerae sp. nov., isolated from particulate material of the south coast of Korea.</title>
        <authorList>
            <person name="Jiang Y."/>
        </authorList>
    </citation>
    <scope>NUCLEOTIDE SEQUENCE [LARGE SCALE GENOMIC DNA]</scope>
    <source>
        <strain evidence="9 10">GY-19</strain>
    </source>
</reference>
<evidence type="ECO:0000313" key="9">
    <source>
        <dbReference type="EMBL" id="MCZ0864127.1"/>
    </source>
</evidence>
<evidence type="ECO:0000259" key="7">
    <source>
        <dbReference type="Pfam" id="PF23892"/>
    </source>
</evidence>
<accession>A0A9J6RIV0</accession>
<dbReference type="InterPro" id="IPR017560">
    <property type="entry name" value="Cyt_c_biogenesis_CcmI"/>
</dbReference>
<evidence type="ECO:0000256" key="5">
    <source>
        <dbReference type="SAM" id="Coils"/>
    </source>
</evidence>
<comment type="subcellular location">
    <subcellularLocation>
        <location evidence="1">Cell envelope</location>
    </subcellularLocation>
</comment>
<dbReference type="Gene3D" id="1.25.40.10">
    <property type="entry name" value="Tetratricopeptide repeat domain"/>
    <property type="match status" value="1"/>
</dbReference>
<dbReference type="InterPro" id="IPR019734">
    <property type="entry name" value="TPR_rpt"/>
</dbReference>
<dbReference type="InterPro" id="IPR056413">
    <property type="entry name" value="TPR_CcmH_CycH"/>
</dbReference>
<dbReference type="GO" id="GO:0017004">
    <property type="term" value="P:cytochrome complex assembly"/>
    <property type="evidence" value="ECO:0007669"/>
    <property type="project" value="UniProtKB-KW"/>
</dbReference>
<evidence type="ECO:0000313" key="10">
    <source>
        <dbReference type="Proteomes" id="UP001069090"/>
    </source>
</evidence>
<evidence type="ECO:0000259" key="8">
    <source>
        <dbReference type="Pfam" id="PF23914"/>
    </source>
</evidence>
<dbReference type="SUPFAM" id="SSF48452">
    <property type="entry name" value="TPR-like"/>
    <property type="match status" value="1"/>
</dbReference>
<dbReference type="InterPro" id="IPR011990">
    <property type="entry name" value="TPR-like_helical_dom_sf"/>
</dbReference>
<dbReference type="InterPro" id="IPR056412">
    <property type="entry name" value="Ig_CycH"/>
</dbReference>
<feature type="coiled-coil region" evidence="5">
    <location>
        <begin position="38"/>
        <end position="72"/>
    </location>
</feature>
<keyword evidence="5" id="KW-0175">Coiled coil</keyword>
<evidence type="ECO:0000256" key="4">
    <source>
        <dbReference type="ARBA" id="ARBA00022803"/>
    </source>
</evidence>
<dbReference type="PANTHER" id="PTHR47870">
    <property type="entry name" value="CYTOCHROME C-TYPE BIOGENESIS PROTEIN CCMH"/>
    <property type="match status" value="1"/>
</dbReference>
<keyword evidence="2" id="KW-0677">Repeat</keyword>
<feature type="domain" description="Cytochrome c-type biogenesis protein H Ig-like" evidence="7">
    <location>
        <begin position="309"/>
        <end position="414"/>
    </location>
</feature>
<feature type="transmembrane region" description="Helical" evidence="6">
    <location>
        <begin position="6"/>
        <end position="25"/>
    </location>
</feature>
<dbReference type="SMART" id="SM00028">
    <property type="entry name" value="TPR"/>
    <property type="match status" value="2"/>
</dbReference>
<dbReference type="Proteomes" id="UP001069090">
    <property type="component" value="Unassembled WGS sequence"/>
</dbReference>
<dbReference type="AlphaFoldDB" id="A0A9J6RIV0"/>
<comment type="caution">
    <text evidence="9">The sequence shown here is derived from an EMBL/GenBank/DDBJ whole genome shotgun (WGS) entry which is preliminary data.</text>
</comment>
<keyword evidence="3" id="KW-0201">Cytochrome c-type biogenesis</keyword>
<dbReference type="GO" id="GO:0005886">
    <property type="term" value="C:plasma membrane"/>
    <property type="evidence" value="ECO:0007669"/>
    <property type="project" value="TreeGrafter"/>
</dbReference>
<dbReference type="NCBIfam" id="TIGR03142">
    <property type="entry name" value="cytochro_ccmI"/>
    <property type="match status" value="1"/>
</dbReference>
<keyword evidence="6" id="KW-0812">Transmembrane</keyword>
<dbReference type="RefSeq" id="WP_258330284.1">
    <property type="nucleotide sequence ID" value="NZ_JAPTGG010000002.1"/>
</dbReference>
<evidence type="ECO:0000256" key="6">
    <source>
        <dbReference type="SAM" id="Phobius"/>
    </source>
</evidence>
<feature type="transmembrane region" description="Helical" evidence="6">
    <location>
        <begin position="97"/>
        <end position="116"/>
    </location>
</feature>
<dbReference type="InterPro" id="IPR051263">
    <property type="entry name" value="C-type_cytochrome_biogenesis"/>
</dbReference>
<sequence>MSEFMVVASLLCALALAFALMPLFAHRRAQQQKSQQEQLRSEANILAFEQRLAELEQEFELAAYSAEEYQQLKADLQHRLLDDVPEQAQLRQSKMPLWPWAIALLVAIPLAAWSLYGRTGAQAHLELIEQLQRVEQAANSAQLQQRGTQLVSQLQQQLAIKHDQPQLWMLLARTQMRLQQYAEAESSFQNLMELAGEDPVVMGLYAQARFMAQGRQLDAVAQSIAERTLELQPNNGTVLGMLGMVSFERQEYAKAAQYWQRLLTLLDPQSQTAQMIAQGVARAQAMLAEQGVADSSFENKGAAAATYSLRVSVALANNLSFDDGANVFIYARALNGPKMPLAVVKLPAQQLPVTVELNDSMAMMPTMKLSSFEQVEIVARVSSSGIANAAAGDLEGVLGPVANNSSELLELVIDKVLP</sequence>
<keyword evidence="10" id="KW-1185">Reference proteome</keyword>
<name>A0A9J6RIV0_9GAMM</name>
<protein>
    <submittedName>
        <fullName evidence="9">C-type cytochrome biogenesis protein CcmI</fullName>
    </submittedName>
</protein>
<dbReference type="Pfam" id="PF23914">
    <property type="entry name" value="TPR_CcmH_CycH"/>
    <property type="match status" value="1"/>
</dbReference>
<evidence type="ECO:0000256" key="3">
    <source>
        <dbReference type="ARBA" id="ARBA00022748"/>
    </source>
</evidence>
<organism evidence="9 10">
    <name type="scientific">Dasania phycosphaerae</name>
    <dbReference type="NCBI Taxonomy" id="2950436"/>
    <lineage>
        <taxon>Bacteria</taxon>
        <taxon>Pseudomonadati</taxon>
        <taxon>Pseudomonadota</taxon>
        <taxon>Gammaproteobacteria</taxon>
        <taxon>Cellvibrionales</taxon>
        <taxon>Spongiibacteraceae</taxon>
        <taxon>Dasania</taxon>
    </lineage>
</organism>
<dbReference type="PANTHER" id="PTHR47870:SF4">
    <property type="entry name" value="CYTOCHROME C-TYPE BIOGENESIS PROTEIN CYCH"/>
    <property type="match status" value="1"/>
</dbReference>
<feature type="domain" description="Cytochrome c-type biogenesis protein H TPR" evidence="8">
    <location>
        <begin position="128"/>
        <end position="271"/>
    </location>
</feature>
<dbReference type="EMBL" id="JAPTGG010000002">
    <property type="protein sequence ID" value="MCZ0864127.1"/>
    <property type="molecule type" value="Genomic_DNA"/>
</dbReference>
<proteinExistence type="predicted"/>
<keyword evidence="4" id="KW-0802">TPR repeat</keyword>
<keyword evidence="6" id="KW-0472">Membrane</keyword>
<keyword evidence="6" id="KW-1133">Transmembrane helix</keyword>
<dbReference type="GO" id="GO:0030313">
    <property type="term" value="C:cell envelope"/>
    <property type="evidence" value="ECO:0007669"/>
    <property type="project" value="UniProtKB-SubCell"/>
</dbReference>
<evidence type="ECO:0000256" key="1">
    <source>
        <dbReference type="ARBA" id="ARBA00004196"/>
    </source>
</evidence>
<evidence type="ECO:0000256" key="2">
    <source>
        <dbReference type="ARBA" id="ARBA00022737"/>
    </source>
</evidence>